<dbReference type="InterPro" id="IPR003593">
    <property type="entry name" value="AAA+_ATPase"/>
</dbReference>
<dbReference type="InterPro" id="IPR004780">
    <property type="entry name" value="SRP"/>
</dbReference>
<dbReference type="GO" id="GO:0003924">
    <property type="term" value="F:GTPase activity"/>
    <property type="evidence" value="ECO:0007669"/>
    <property type="project" value="UniProtKB-UniRule"/>
</dbReference>
<dbReference type="Pfam" id="PF00448">
    <property type="entry name" value="SRP54"/>
    <property type="match status" value="1"/>
</dbReference>
<evidence type="ECO:0000256" key="8">
    <source>
        <dbReference type="ARBA" id="ARBA00048027"/>
    </source>
</evidence>
<reference evidence="11 12" key="1">
    <citation type="submission" date="2016-01" db="EMBL/GenBank/DDBJ databases">
        <title>Genome sequence of Clostridium neopropionicum X4, DSM-3847.</title>
        <authorList>
            <person name="Poehlein A."/>
            <person name="Beck M.H."/>
            <person name="Bengelsdorf F.R."/>
            <person name="Daniel R."/>
            <person name="Duerre P."/>
        </authorList>
    </citation>
    <scope>NUCLEOTIDE SEQUENCE [LARGE SCALE GENOMIC DNA]</scope>
    <source>
        <strain evidence="11 12">DSM-3847</strain>
    </source>
</reference>
<dbReference type="InterPro" id="IPR036891">
    <property type="entry name" value="Signal_recog_part_SRP54_M_sf"/>
</dbReference>
<comment type="subunit">
    <text evidence="9">Part of the signal recognition particle protein translocation system, which is composed of SRP and FtsY.</text>
</comment>
<dbReference type="InterPro" id="IPR004125">
    <property type="entry name" value="Signal_recog_particle_SRP54_M"/>
</dbReference>
<feature type="binding site" evidence="9">
    <location>
        <begin position="190"/>
        <end position="194"/>
    </location>
    <ligand>
        <name>GTP</name>
        <dbReference type="ChEBI" id="CHEBI:37565"/>
    </ligand>
</feature>
<keyword evidence="7 9" id="KW-0687">Ribonucleoprotein</keyword>
<evidence type="ECO:0000256" key="5">
    <source>
        <dbReference type="ARBA" id="ARBA00023134"/>
    </source>
</evidence>
<dbReference type="FunFam" id="3.40.50.300:FF:000022">
    <property type="entry name" value="Signal recognition particle 54 kDa subunit"/>
    <property type="match status" value="1"/>
</dbReference>
<dbReference type="InterPro" id="IPR027417">
    <property type="entry name" value="P-loop_NTPase"/>
</dbReference>
<dbReference type="InterPro" id="IPR042101">
    <property type="entry name" value="SRP54_N_sf"/>
</dbReference>
<dbReference type="NCBIfam" id="TIGR00959">
    <property type="entry name" value="ffh"/>
    <property type="match status" value="1"/>
</dbReference>
<evidence type="ECO:0000313" key="11">
    <source>
        <dbReference type="EMBL" id="KXL53077.1"/>
    </source>
</evidence>
<evidence type="ECO:0000256" key="9">
    <source>
        <dbReference type="HAMAP-Rule" id="MF_00306"/>
    </source>
</evidence>
<keyword evidence="12" id="KW-1185">Reference proteome</keyword>
<dbReference type="Gene3D" id="1.20.120.140">
    <property type="entry name" value="Signal recognition particle SRP54, nucleotide-binding domain"/>
    <property type="match status" value="1"/>
</dbReference>
<dbReference type="GO" id="GO:0006614">
    <property type="term" value="P:SRP-dependent cotranslational protein targeting to membrane"/>
    <property type="evidence" value="ECO:0007669"/>
    <property type="project" value="InterPro"/>
</dbReference>
<feature type="domain" description="SRP54-type proteins GTP-binding" evidence="10">
    <location>
        <begin position="269"/>
        <end position="282"/>
    </location>
</feature>
<protein>
    <recommendedName>
        <fullName evidence="9">Signal recognition particle protein</fullName>
        <ecNumber evidence="9">3.6.5.4</ecNumber>
    </recommendedName>
    <alternativeName>
        <fullName evidence="9">Fifty-four homolog</fullName>
    </alternativeName>
</protein>
<dbReference type="InterPro" id="IPR000897">
    <property type="entry name" value="SRP54_GTPase_dom"/>
</dbReference>
<dbReference type="SMART" id="SM00963">
    <property type="entry name" value="SRP54_N"/>
    <property type="match status" value="1"/>
</dbReference>
<dbReference type="EMBL" id="LRVM01000004">
    <property type="protein sequence ID" value="KXL53077.1"/>
    <property type="molecule type" value="Genomic_DNA"/>
</dbReference>
<feature type="binding site" evidence="9">
    <location>
        <begin position="108"/>
        <end position="115"/>
    </location>
    <ligand>
        <name>GTP</name>
        <dbReference type="ChEBI" id="CHEBI:37565"/>
    </ligand>
</feature>
<dbReference type="CDD" id="cd18539">
    <property type="entry name" value="SRP_G"/>
    <property type="match status" value="1"/>
</dbReference>
<comment type="caution">
    <text evidence="11">The sequence shown here is derived from an EMBL/GenBank/DDBJ whole genome shotgun (WGS) entry which is preliminary data.</text>
</comment>
<keyword evidence="5 9" id="KW-0342">GTP-binding</keyword>
<keyword evidence="4 9" id="KW-0694">RNA-binding</keyword>
<dbReference type="SMART" id="SM00962">
    <property type="entry name" value="SRP54"/>
    <property type="match status" value="1"/>
</dbReference>
<dbReference type="GO" id="GO:0005525">
    <property type="term" value="F:GTP binding"/>
    <property type="evidence" value="ECO:0007669"/>
    <property type="project" value="UniProtKB-UniRule"/>
</dbReference>
<dbReference type="STRING" id="36847.CLNEO_16200"/>
<evidence type="ECO:0000259" key="10">
    <source>
        <dbReference type="PROSITE" id="PS00300"/>
    </source>
</evidence>
<dbReference type="Pfam" id="PF02978">
    <property type="entry name" value="SRP_SPB"/>
    <property type="match status" value="1"/>
</dbReference>
<comment type="similarity">
    <text evidence="1 9">Belongs to the GTP-binding SRP family. SRP54 subfamily.</text>
</comment>
<organism evidence="11 12">
    <name type="scientific">Anaerotignum neopropionicum</name>
    <dbReference type="NCBI Taxonomy" id="36847"/>
    <lineage>
        <taxon>Bacteria</taxon>
        <taxon>Bacillati</taxon>
        <taxon>Bacillota</taxon>
        <taxon>Clostridia</taxon>
        <taxon>Lachnospirales</taxon>
        <taxon>Anaerotignaceae</taxon>
        <taxon>Anaerotignum</taxon>
    </lineage>
</organism>
<keyword evidence="9" id="KW-0963">Cytoplasm</keyword>
<evidence type="ECO:0000256" key="1">
    <source>
        <dbReference type="ARBA" id="ARBA00005450"/>
    </source>
</evidence>
<dbReference type="Proteomes" id="UP000070539">
    <property type="component" value="Unassembled WGS sequence"/>
</dbReference>
<proteinExistence type="inferred from homology"/>
<dbReference type="SUPFAM" id="SSF47446">
    <property type="entry name" value="Signal peptide-binding domain"/>
    <property type="match status" value="1"/>
</dbReference>
<comment type="domain">
    <text evidence="9">Composed of three domains: the N-terminal N domain, which is responsible for interactions with the ribosome, the central G domain, which binds GTP, and the C-terminal M domain, which binds the RNA and the signal sequence of the RNC.</text>
</comment>
<dbReference type="InterPro" id="IPR022941">
    <property type="entry name" value="SRP54"/>
</dbReference>
<evidence type="ECO:0000313" key="12">
    <source>
        <dbReference type="Proteomes" id="UP000070539"/>
    </source>
</evidence>
<evidence type="ECO:0000256" key="3">
    <source>
        <dbReference type="ARBA" id="ARBA00022801"/>
    </source>
</evidence>
<sequence>MAFENLSAKLQEVFKQLRGKGVLTEDDVKAAMREVKIALLEADVNFKIVKDFIKTVTDRAVGVEVLQGLNPGQQVIKIVNEELISLMGSTQSRLTYSNRPPTVYMMVGLQGAGKTTSSGKLAGQLRKQGRNPLLVACDIYRPAAIKQLQVVGKNYGIPVFEMGTEVSPVEISKKALEYAAEQHHDVVLIDTAGRLHINEELMQELLDIKATVRPQEVLLVVDAMTGQDAVTVAGSFDSQLGVDGIIMTKLDGDARGGAALSVRSVTNKPIKYIGMGEKMEDLEPFYPDRMASRILGMGDVLSLIDKVQQNIDEQEALEMQKKMRSNEFTLEDFLSQMQQIKKMGPLKDLMGMVPGLNGLNLDKAMEGVDPAKEMVKVEAIIQSMTKEERSNPSLLNGPRKKRIANGCGRSIAEVNRLLKQFEEMKKMMKQMNNMQKGKKGKLPFFR</sequence>
<keyword evidence="2 9" id="KW-0547">Nucleotide-binding</keyword>
<name>A0A136WF51_9FIRM</name>
<dbReference type="PROSITE" id="PS00300">
    <property type="entry name" value="SRP54"/>
    <property type="match status" value="1"/>
</dbReference>
<feature type="binding site" evidence="9">
    <location>
        <begin position="248"/>
        <end position="251"/>
    </location>
    <ligand>
        <name>GTP</name>
        <dbReference type="ChEBI" id="CHEBI:37565"/>
    </ligand>
</feature>
<keyword evidence="3 9" id="KW-0378">Hydrolase</keyword>
<dbReference type="SMART" id="SM00382">
    <property type="entry name" value="AAA"/>
    <property type="match status" value="1"/>
</dbReference>
<dbReference type="HAMAP" id="MF_00306">
    <property type="entry name" value="SRP54"/>
    <property type="match status" value="1"/>
</dbReference>
<comment type="function">
    <text evidence="9">Involved in targeting and insertion of nascent membrane proteins into the cytoplasmic membrane. Binds to the hydrophobic signal sequence of the ribosome-nascent chain (RNC) as it emerges from the ribosomes. The SRP-RNC complex is then targeted to the cytoplasmic membrane where it interacts with the SRP receptor FtsY.</text>
</comment>
<evidence type="ECO:0000256" key="6">
    <source>
        <dbReference type="ARBA" id="ARBA00023135"/>
    </source>
</evidence>
<evidence type="ECO:0000256" key="7">
    <source>
        <dbReference type="ARBA" id="ARBA00023274"/>
    </source>
</evidence>
<dbReference type="OrthoDB" id="9804720at2"/>
<accession>A0A136WF51</accession>
<evidence type="ECO:0000256" key="4">
    <source>
        <dbReference type="ARBA" id="ARBA00022884"/>
    </source>
</evidence>
<comment type="catalytic activity">
    <reaction evidence="8 9">
        <text>GTP + H2O = GDP + phosphate + H(+)</text>
        <dbReference type="Rhea" id="RHEA:19669"/>
        <dbReference type="ChEBI" id="CHEBI:15377"/>
        <dbReference type="ChEBI" id="CHEBI:15378"/>
        <dbReference type="ChEBI" id="CHEBI:37565"/>
        <dbReference type="ChEBI" id="CHEBI:43474"/>
        <dbReference type="ChEBI" id="CHEBI:58189"/>
        <dbReference type="EC" id="3.6.5.4"/>
    </reaction>
</comment>
<dbReference type="PATRIC" id="fig|36847.3.peg.1890"/>
<dbReference type="AlphaFoldDB" id="A0A136WF51"/>
<dbReference type="EC" id="3.6.5.4" evidence="9"/>
<dbReference type="PANTHER" id="PTHR11564:SF5">
    <property type="entry name" value="SIGNAL RECOGNITION PARTICLE SUBUNIT SRP54"/>
    <property type="match status" value="1"/>
</dbReference>
<dbReference type="SUPFAM" id="SSF52540">
    <property type="entry name" value="P-loop containing nucleoside triphosphate hydrolases"/>
    <property type="match status" value="1"/>
</dbReference>
<dbReference type="Gene3D" id="3.40.50.300">
    <property type="entry name" value="P-loop containing nucleotide triphosphate hydrolases"/>
    <property type="match status" value="1"/>
</dbReference>
<evidence type="ECO:0000256" key="2">
    <source>
        <dbReference type="ARBA" id="ARBA00022741"/>
    </source>
</evidence>
<dbReference type="GO" id="GO:0048500">
    <property type="term" value="C:signal recognition particle"/>
    <property type="evidence" value="ECO:0007669"/>
    <property type="project" value="UniProtKB-UniRule"/>
</dbReference>
<comment type="subcellular location">
    <subcellularLocation>
        <location evidence="9">Cytoplasm</location>
    </subcellularLocation>
    <text evidence="9">The SRP-RNC complex is targeted to the cytoplasmic membrane.</text>
</comment>
<dbReference type="Pfam" id="PF02881">
    <property type="entry name" value="SRP54_N"/>
    <property type="match status" value="1"/>
</dbReference>
<dbReference type="Gene3D" id="1.10.260.30">
    <property type="entry name" value="Signal recognition particle, SRP54 subunit, M-domain"/>
    <property type="match status" value="1"/>
</dbReference>
<dbReference type="GO" id="GO:0008312">
    <property type="term" value="F:7S RNA binding"/>
    <property type="evidence" value="ECO:0007669"/>
    <property type="project" value="InterPro"/>
</dbReference>
<dbReference type="PANTHER" id="PTHR11564">
    <property type="entry name" value="SIGNAL RECOGNITION PARTICLE 54K PROTEIN SRP54"/>
    <property type="match status" value="1"/>
</dbReference>
<dbReference type="RefSeq" id="WP_066087155.1">
    <property type="nucleotide sequence ID" value="NZ_LRVM01000004.1"/>
</dbReference>
<dbReference type="InterPro" id="IPR013822">
    <property type="entry name" value="Signal_recog_particl_SRP54_hlx"/>
</dbReference>
<keyword evidence="6 9" id="KW-0733">Signal recognition particle</keyword>
<gene>
    <name evidence="9 11" type="primary">ffh</name>
    <name evidence="11" type="ORF">CLNEO_16200</name>
</gene>